<organism evidence="2 3">
    <name type="scientific">Ciona savignyi</name>
    <name type="common">Pacific transparent sea squirt</name>
    <dbReference type="NCBI Taxonomy" id="51511"/>
    <lineage>
        <taxon>Eukaryota</taxon>
        <taxon>Metazoa</taxon>
        <taxon>Chordata</taxon>
        <taxon>Tunicata</taxon>
        <taxon>Ascidiacea</taxon>
        <taxon>Phlebobranchia</taxon>
        <taxon>Cionidae</taxon>
        <taxon>Ciona</taxon>
    </lineage>
</organism>
<evidence type="ECO:0000313" key="3">
    <source>
        <dbReference type="Proteomes" id="UP000007875"/>
    </source>
</evidence>
<accession>H2Z3F6</accession>
<dbReference type="AlphaFoldDB" id="H2Z3F6"/>
<keyword evidence="3" id="KW-1185">Reference proteome</keyword>
<dbReference type="Proteomes" id="UP000007875">
    <property type="component" value="Unassembled WGS sequence"/>
</dbReference>
<reference evidence="3" key="1">
    <citation type="submission" date="2003-08" db="EMBL/GenBank/DDBJ databases">
        <authorList>
            <person name="Birren B."/>
            <person name="Nusbaum C."/>
            <person name="Abebe A."/>
            <person name="Abouelleil A."/>
            <person name="Adekoya E."/>
            <person name="Ait-zahra M."/>
            <person name="Allen N."/>
            <person name="Allen T."/>
            <person name="An P."/>
            <person name="Anderson M."/>
            <person name="Anderson S."/>
            <person name="Arachchi H."/>
            <person name="Armbruster J."/>
            <person name="Bachantsang P."/>
            <person name="Baldwin J."/>
            <person name="Barry A."/>
            <person name="Bayul T."/>
            <person name="Blitshsteyn B."/>
            <person name="Bloom T."/>
            <person name="Blye J."/>
            <person name="Boguslavskiy L."/>
            <person name="Borowsky M."/>
            <person name="Boukhgalter B."/>
            <person name="Brunache A."/>
            <person name="Butler J."/>
            <person name="Calixte N."/>
            <person name="Calvo S."/>
            <person name="Camarata J."/>
            <person name="Campo K."/>
            <person name="Chang J."/>
            <person name="Cheshatsang Y."/>
            <person name="Citroen M."/>
            <person name="Collymore A."/>
            <person name="Considine T."/>
            <person name="Cook A."/>
            <person name="Cooke P."/>
            <person name="Corum B."/>
            <person name="Cuomo C."/>
            <person name="David R."/>
            <person name="Dawoe T."/>
            <person name="Degray S."/>
            <person name="Dodge S."/>
            <person name="Dooley K."/>
            <person name="Dorje P."/>
            <person name="Dorjee K."/>
            <person name="Dorris L."/>
            <person name="Duffey N."/>
            <person name="Dupes A."/>
            <person name="Elkins T."/>
            <person name="Engels R."/>
            <person name="Erickson J."/>
            <person name="Farina A."/>
            <person name="Faro S."/>
            <person name="Ferreira P."/>
            <person name="Fischer H."/>
            <person name="Fitzgerald M."/>
            <person name="Foley K."/>
            <person name="Gage D."/>
            <person name="Galagan J."/>
            <person name="Gearin G."/>
            <person name="Gnerre S."/>
            <person name="Gnirke A."/>
            <person name="Goyette A."/>
            <person name="Graham J."/>
            <person name="Grandbois E."/>
            <person name="Gyaltsen K."/>
            <person name="Hafez N."/>
            <person name="Hagopian D."/>
            <person name="Hagos B."/>
            <person name="Hall J."/>
            <person name="Hatcher B."/>
            <person name="Heller A."/>
            <person name="Higgins H."/>
            <person name="Honan T."/>
            <person name="Horn A."/>
            <person name="Houde N."/>
            <person name="Hughes L."/>
            <person name="Hulme W."/>
            <person name="Husby E."/>
            <person name="Iliev I."/>
            <person name="Jaffe D."/>
            <person name="Jones C."/>
            <person name="Kamal M."/>
            <person name="Kamat A."/>
            <person name="Kamvysselis M."/>
            <person name="Karlsson E."/>
            <person name="Kells C."/>
            <person name="Kieu A."/>
            <person name="Kisner P."/>
            <person name="Kodira C."/>
            <person name="Kulbokas E."/>
            <person name="Labutti K."/>
            <person name="Lama D."/>
            <person name="Landers T."/>
            <person name="Leger J."/>
            <person name="Levine S."/>
            <person name="Lewis D."/>
            <person name="Lewis T."/>
            <person name="Lindblad-toh K."/>
            <person name="Liu X."/>
            <person name="Lokyitsang T."/>
            <person name="Lokyitsang Y."/>
            <person name="Lucien O."/>
            <person name="Lui A."/>
            <person name="Ma L.J."/>
            <person name="Mabbitt R."/>
            <person name="Macdonald J."/>
            <person name="Maclean C."/>
            <person name="Major J."/>
            <person name="Manning J."/>
            <person name="Marabella R."/>
            <person name="Maru K."/>
            <person name="Matthews C."/>
            <person name="Mauceli E."/>
            <person name="Mccarthy M."/>
            <person name="Mcdonough S."/>
            <person name="Mcghee T."/>
            <person name="Meldrim J."/>
            <person name="Meneus L."/>
            <person name="Mesirov J."/>
            <person name="Mihalev A."/>
            <person name="Mihova T."/>
            <person name="Mikkelsen T."/>
            <person name="Mlenga V."/>
            <person name="Moru K."/>
            <person name="Mozes J."/>
            <person name="Mulrain L."/>
            <person name="Munson G."/>
            <person name="Naylor J."/>
            <person name="Newes C."/>
            <person name="Nguyen C."/>
            <person name="Nguyen N."/>
            <person name="Nguyen T."/>
            <person name="Nicol R."/>
            <person name="Nielsen C."/>
            <person name="Nizzari M."/>
            <person name="Norbu C."/>
            <person name="Norbu N."/>
            <person name="O'donnell P."/>
            <person name="Okoawo O."/>
            <person name="O'leary S."/>
            <person name="Omotosho B."/>
            <person name="O'neill K."/>
            <person name="Osman S."/>
            <person name="Parker S."/>
            <person name="Perrin D."/>
            <person name="Phunkhang P."/>
            <person name="Piqani B."/>
            <person name="Purcell S."/>
            <person name="Rachupka T."/>
            <person name="Ramasamy U."/>
            <person name="Rameau R."/>
            <person name="Ray V."/>
            <person name="Raymond C."/>
            <person name="Retta R."/>
            <person name="Richardson S."/>
            <person name="Rise C."/>
            <person name="Rodriguez J."/>
            <person name="Rogers J."/>
            <person name="Rogov P."/>
            <person name="Rutman M."/>
            <person name="Schupbach R."/>
            <person name="Seaman C."/>
            <person name="Settipalli S."/>
            <person name="Sharpe T."/>
            <person name="Sheridan J."/>
            <person name="Sherpa N."/>
            <person name="Shi J."/>
            <person name="Smirnov S."/>
            <person name="Smith C."/>
            <person name="Sougnez C."/>
            <person name="Spencer B."/>
            <person name="Stalker J."/>
            <person name="Stange-thomann N."/>
            <person name="Stavropoulos S."/>
            <person name="Stetson K."/>
            <person name="Stone C."/>
            <person name="Stone S."/>
            <person name="Stubbs M."/>
            <person name="Talamas J."/>
            <person name="Tchuinga P."/>
            <person name="Tenzing P."/>
            <person name="Tesfaye S."/>
            <person name="Theodore J."/>
            <person name="Thoulutsang Y."/>
            <person name="Topham K."/>
            <person name="Towey S."/>
            <person name="Tsamla T."/>
            <person name="Tsomo N."/>
            <person name="Vallee D."/>
            <person name="Vassiliev H."/>
            <person name="Venkataraman V."/>
            <person name="Vinson J."/>
            <person name="Vo A."/>
            <person name="Wade C."/>
            <person name="Wang S."/>
            <person name="Wangchuk T."/>
            <person name="Wangdi T."/>
            <person name="Whittaker C."/>
            <person name="Wilkinson J."/>
            <person name="Wu Y."/>
            <person name="Wyman D."/>
            <person name="Yadav S."/>
            <person name="Yang S."/>
            <person name="Yang X."/>
            <person name="Yeager S."/>
            <person name="Yee E."/>
            <person name="Young G."/>
            <person name="Zainoun J."/>
            <person name="Zembeck L."/>
            <person name="Zimmer A."/>
            <person name="Zody M."/>
            <person name="Lander E."/>
        </authorList>
    </citation>
    <scope>NUCLEOTIDE SEQUENCE [LARGE SCALE GENOMIC DNA]</scope>
</reference>
<reference evidence="2" key="2">
    <citation type="submission" date="2025-08" db="UniProtKB">
        <authorList>
            <consortium name="Ensembl"/>
        </authorList>
    </citation>
    <scope>IDENTIFICATION</scope>
</reference>
<dbReference type="InParanoid" id="H2Z3F6"/>
<dbReference type="GeneTree" id="ENSGT00660000096837"/>
<evidence type="ECO:0000313" key="2">
    <source>
        <dbReference type="Ensembl" id="ENSCSAVP00000012118.1"/>
    </source>
</evidence>
<dbReference type="Ensembl" id="ENSCSAVT00000012258.1">
    <property type="protein sequence ID" value="ENSCSAVP00000012118.1"/>
    <property type="gene ID" value="ENSCSAVG00000007125.1"/>
</dbReference>
<dbReference type="HOGENOM" id="CLU_2677343_0_0_1"/>
<name>H2Z3F6_CIOSA</name>
<evidence type="ECO:0000256" key="1">
    <source>
        <dbReference type="SAM" id="MobiDB-lite"/>
    </source>
</evidence>
<protein>
    <submittedName>
        <fullName evidence="2">Uncharacterized protein</fullName>
    </submittedName>
</protein>
<feature type="region of interest" description="Disordered" evidence="1">
    <location>
        <begin position="44"/>
        <end position="75"/>
    </location>
</feature>
<proteinExistence type="predicted"/>
<sequence>IAQAEIGKVHASKRRAIKEIEELKKSLTDSLEIKIRSDKVMDQALGKGLHHPSTYMSAKSPRNDNALLKDDSKTT</sequence>
<reference evidence="2" key="3">
    <citation type="submission" date="2025-09" db="UniProtKB">
        <authorList>
            <consortium name="Ensembl"/>
        </authorList>
    </citation>
    <scope>IDENTIFICATION</scope>
</reference>